<name>A0ABV6J5H9_9BACL</name>
<dbReference type="RefSeq" id="WP_204818205.1">
    <property type="nucleotide sequence ID" value="NZ_JANHOF010000004.1"/>
</dbReference>
<dbReference type="PANTHER" id="PTHR38462">
    <property type="entry name" value="EXONUCLEASE-LIKE PROTEIN"/>
    <property type="match status" value="1"/>
</dbReference>
<sequence length="461" mass="51481">MSGLRDRMLRLRGASSAQPVQIEPAEPMEPAESADPDPDDSAVNGGSLKLSPEWDELGVAIMTTEEGEFLLRETRYPIDYRHGVHGLDELQEAAAGLTAFQPRSIHAPGSRASRPADEAGLVQESGPKVHPERILFLDLETTGLGVGTGNVPFMVGLGYMSHGSFVVEQMLIRHPAEERAMLAYLCDKLTSYTHLTTYNGKTFDWPVLHNRFILNGFRHFKWEPIHIDLLHPSRSIWRNTLVSCKLSHVEEERLGIAREDDVPGSLAPAIYFQYLADGDPKPLHGVFRHNEIDMVSLACLAIRFGHLLSDGLGSRVPHPEGAEELLRTGLWLEKMKGSGCAEPLFERLMNDNHAPPSVLLALAERDKKCGNWPRAVLLWQKVVYAAELAVWPGWGAHIELAMYYEHKTKQFDSALSLAEEALALALRRYSGMRLDAKRRAEVEGLRKRVDRLRTKIGRLSG</sequence>
<proteinExistence type="predicted"/>
<gene>
    <name evidence="3" type="ORF">ACFFJ8_07040</name>
</gene>
<dbReference type="InterPro" id="IPR036397">
    <property type="entry name" value="RNaseH_sf"/>
</dbReference>
<protein>
    <submittedName>
        <fullName evidence="3">Ribonuclease H-like domain-containing protein</fullName>
    </submittedName>
</protein>
<dbReference type="EMBL" id="JBHLVF010000010">
    <property type="protein sequence ID" value="MFC0391129.1"/>
    <property type="molecule type" value="Genomic_DNA"/>
</dbReference>
<dbReference type="Gene3D" id="3.30.420.10">
    <property type="entry name" value="Ribonuclease H-like superfamily/Ribonuclease H"/>
    <property type="match status" value="1"/>
</dbReference>
<evidence type="ECO:0000256" key="1">
    <source>
        <dbReference type="SAM" id="MobiDB-lite"/>
    </source>
</evidence>
<dbReference type="PANTHER" id="PTHR38462:SF1">
    <property type="entry name" value="YPRB RIBONUCLEASE H-LIKE DOMAIN-CONTAINING PROTEIN"/>
    <property type="match status" value="1"/>
</dbReference>
<dbReference type="Proteomes" id="UP001589818">
    <property type="component" value="Unassembled WGS sequence"/>
</dbReference>
<dbReference type="InterPro" id="IPR012337">
    <property type="entry name" value="RNaseH-like_sf"/>
</dbReference>
<accession>A0ABV6J5H9</accession>
<evidence type="ECO:0000313" key="3">
    <source>
        <dbReference type="EMBL" id="MFC0391129.1"/>
    </source>
</evidence>
<comment type="caution">
    <text evidence="3">The sequence shown here is derived from an EMBL/GenBank/DDBJ whole genome shotgun (WGS) entry which is preliminary data.</text>
</comment>
<keyword evidence="4" id="KW-1185">Reference proteome</keyword>
<dbReference type="SUPFAM" id="SSF53098">
    <property type="entry name" value="Ribonuclease H-like"/>
    <property type="match status" value="1"/>
</dbReference>
<organism evidence="3 4">
    <name type="scientific">Paenibacillus mendelii</name>
    <dbReference type="NCBI Taxonomy" id="206163"/>
    <lineage>
        <taxon>Bacteria</taxon>
        <taxon>Bacillati</taxon>
        <taxon>Bacillota</taxon>
        <taxon>Bacilli</taxon>
        <taxon>Bacillales</taxon>
        <taxon>Paenibacillaceae</taxon>
        <taxon>Paenibacillus</taxon>
    </lineage>
</organism>
<feature type="domain" description="YprB ribonuclease H-like" evidence="2">
    <location>
        <begin position="135"/>
        <end position="301"/>
    </location>
</feature>
<dbReference type="InterPro" id="IPR038720">
    <property type="entry name" value="YprB_RNase_H-like_dom"/>
</dbReference>
<feature type="region of interest" description="Disordered" evidence="1">
    <location>
        <begin position="1"/>
        <end position="50"/>
    </location>
</feature>
<reference evidence="3 4" key="1">
    <citation type="submission" date="2024-09" db="EMBL/GenBank/DDBJ databases">
        <authorList>
            <person name="Sun Q."/>
            <person name="Mori K."/>
        </authorList>
    </citation>
    <scope>NUCLEOTIDE SEQUENCE [LARGE SCALE GENOMIC DNA]</scope>
    <source>
        <strain evidence="3 4">CCM 4839</strain>
    </source>
</reference>
<dbReference type="Pfam" id="PF13482">
    <property type="entry name" value="RNase_H_2"/>
    <property type="match status" value="1"/>
</dbReference>
<evidence type="ECO:0000313" key="4">
    <source>
        <dbReference type="Proteomes" id="UP001589818"/>
    </source>
</evidence>
<evidence type="ECO:0000259" key="2">
    <source>
        <dbReference type="Pfam" id="PF13482"/>
    </source>
</evidence>